<organism evidence="1 2">
    <name type="scientific">Aspergillus sclerotiicarbonarius (strain CBS 121057 / IBT 28362)</name>
    <dbReference type="NCBI Taxonomy" id="1448318"/>
    <lineage>
        <taxon>Eukaryota</taxon>
        <taxon>Fungi</taxon>
        <taxon>Dikarya</taxon>
        <taxon>Ascomycota</taxon>
        <taxon>Pezizomycotina</taxon>
        <taxon>Eurotiomycetes</taxon>
        <taxon>Eurotiomycetidae</taxon>
        <taxon>Eurotiales</taxon>
        <taxon>Aspergillaceae</taxon>
        <taxon>Aspergillus</taxon>
        <taxon>Aspergillus subgen. Circumdati</taxon>
    </lineage>
</organism>
<evidence type="ECO:0000313" key="2">
    <source>
        <dbReference type="Proteomes" id="UP000248423"/>
    </source>
</evidence>
<dbReference type="AlphaFoldDB" id="A0A319EP36"/>
<reference evidence="1 2" key="1">
    <citation type="submission" date="2018-02" db="EMBL/GenBank/DDBJ databases">
        <title>The genomes of Aspergillus section Nigri reveals drivers in fungal speciation.</title>
        <authorList>
            <consortium name="DOE Joint Genome Institute"/>
            <person name="Vesth T.C."/>
            <person name="Nybo J."/>
            <person name="Theobald S."/>
            <person name="Brandl J."/>
            <person name="Frisvad J.C."/>
            <person name="Nielsen K.F."/>
            <person name="Lyhne E.K."/>
            <person name="Kogle M.E."/>
            <person name="Kuo A."/>
            <person name="Riley R."/>
            <person name="Clum A."/>
            <person name="Nolan M."/>
            <person name="Lipzen A."/>
            <person name="Salamov A."/>
            <person name="Henrissat B."/>
            <person name="Wiebenga A."/>
            <person name="De vries R.P."/>
            <person name="Grigoriev I.V."/>
            <person name="Mortensen U.H."/>
            <person name="Andersen M.R."/>
            <person name="Baker S.E."/>
        </authorList>
    </citation>
    <scope>NUCLEOTIDE SEQUENCE [LARGE SCALE GENOMIC DNA]</scope>
    <source>
        <strain evidence="1 2">CBS 121057</strain>
    </source>
</reference>
<dbReference type="VEuPathDB" id="FungiDB:BO78DRAFT_457814"/>
<dbReference type="OrthoDB" id="4955540at2759"/>
<accession>A0A319EP36</accession>
<proteinExistence type="predicted"/>
<keyword evidence="2" id="KW-1185">Reference proteome</keyword>
<gene>
    <name evidence="1" type="ORF">BO78DRAFT_457814</name>
</gene>
<name>A0A319EP36_ASPSB</name>
<sequence>MSTVNMVKYYFYKGKMPSSLKELEDMVALAYQTARDMKLYPRAILIRSRHHKTTSINGKTKKDPKGWHLTFCYKDAEQLKSNTHTACHGYTKDKHSWELLKSTHTGDKPDSAKRRYARKASVWPGPEELDEAPEIRYGHLL</sequence>
<evidence type="ECO:0000313" key="1">
    <source>
        <dbReference type="EMBL" id="PYI11410.1"/>
    </source>
</evidence>
<dbReference type="Proteomes" id="UP000248423">
    <property type="component" value="Unassembled WGS sequence"/>
</dbReference>
<dbReference type="EMBL" id="KZ826318">
    <property type="protein sequence ID" value="PYI11410.1"/>
    <property type="molecule type" value="Genomic_DNA"/>
</dbReference>
<protein>
    <submittedName>
        <fullName evidence="1">Uncharacterized protein</fullName>
    </submittedName>
</protein>